<proteinExistence type="predicted"/>
<dbReference type="Proteomes" id="UP000438699">
    <property type="component" value="Unassembled WGS sequence"/>
</dbReference>
<evidence type="ECO:0008006" key="3">
    <source>
        <dbReference type="Google" id="ProtNLM"/>
    </source>
</evidence>
<sequence length="116" mass="13741">MEKTRIVTFRITPEEDELIDSYLAEMQIPKRSPFLREAVFAYLNSDKPQLNRELFEELKAWRKDLRNVGINLNQTAYKLNADHPLSSSQIQEVLNDLQKQFAVLANSFWRLEDELR</sequence>
<dbReference type="AlphaFoldDB" id="A0A6N6MX00"/>
<dbReference type="OrthoDB" id="5465463at2"/>
<organism evidence="1 2">
    <name type="scientific">Pseudodesulfovibrio senegalensis</name>
    <dbReference type="NCBI Taxonomy" id="1721087"/>
    <lineage>
        <taxon>Bacteria</taxon>
        <taxon>Pseudomonadati</taxon>
        <taxon>Thermodesulfobacteriota</taxon>
        <taxon>Desulfovibrionia</taxon>
        <taxon>Desulfovibrionales</taxon>
        <taxon>Desulfovibrionaceae</taxon>
    </lineage>
</organism>
<accession>A0A6N6MX00</accession>
<evidence type="ECO:0000313" key="2">
    <source>
        <dbReference type="Proteomes" id="UP000438699"/>
    </source>
</evidence>
<name>A0A6N6MX00_9BACT</name>
<protein>
    <recommendedName>
        <fullName evidence="3">MobC family plasmid mobilization relaxosome protein</fullName>
    </recommendedName>
</protein>
<reference evidence="1 2" key="1">
    <citation type="journal article" date="2017" name="Int. J. Syst. Evol. Microbiol.">
        <title>Desulfovibrio senegalensis sp. nov., a mesophilic sulfate reducer isolated from marine sediment.</title>
        <authorList>
            <person name="Thioye A."/>
            <person name="Gam Z.B.A."/>
            <person name="Mbengue M."/>
            <person name="Cayol J.L."/>
            <person name="Joseph-Bartoli M."/>
            <person name="Toure-Kane C."/>
            <person name="Labat M."/>
        </authorList>
    </citation>
    <scope>NUCLEOTIDE SEQUENCE [LARGE SCALE GENOMIC DNA]</scope>
    <source>
        <strain evidence="1 2">DSM 101509</strain>
    </source>
</reference>
<dbReference type="EMBL" id="WAIE01000011">
    <property type="protein sequence ID" value="KAB1437311.1"/>
    <property type="molecule type" value="Genomic_DNA"/>
</dbReference>
<evidence type="ECO:0000313" key="1">
    <source>
        <dbReference type="EMBL" id="KAB1437311.1"/>
    </source>
</evidence>
<keyword evidence="2" id="KW-1185">Reference proteome</keyword>
<dbReference type="RefSeq" id="WP_151152078.1">
    <property type="nucleotide sequence ID" value="NZ_WAIE01000011.1"/>
</dbReference>
<gene>
    <name evidence="1" type="ORF">F8A88_15405</name>
</gene>
<comment type="caution">
    <text evidence="1">The sequence shown here is derived from an EMBL/GenBank/DDBJ whole genome shotgun (WGS) entry which is preliminary data.</text>
</comment>